<dbReference type="Proteomes" id="UP000238442">
    <property type="component" value="Chromosome"/>
</dbReference>
<evidence type="ECO:0000256" key="1">
    <source>
        <dbReference type="ARBA" id="ARBA00022729"/>
    </source>
</evidence>
<organism evidence="4 5">
    <name type="scientific">Pukyongia salina</name>
    <dbReference type="NCBI Taxonomy" id="2094025"/>
    <lineage>
        <taxon>Bacteria</taxon>
        <taxon>Pseudomonadati</taxon>
        <taxon>Bacteroidota</taxon>
        <taxon>Flavobacteriia</taxon>
        <taxon>Flavobacteriales</taxon>
        <taxon>Flavobacteriaceae</taxon>
        <taxon>Pukyongia</taxon>
    </lineage>
</organism>
<dbReference type="OrthoDB" id="1428228at2"/>
<gene>
    <name evidence="4" type="ORF">C5O00_04745</name>
</gene>
<sequence>MINLYLLIIASLIFTTGIAQCFTNPTVQTDYQADAMAFVLRDIQSDPTDPDFDNPLISASRIVPYIEKLSAIYENPNGEAIVDSIFNEFQIHANYEIGQSLNYSTIYLQVDHAAPWLNAFLTTGVSGNNTLDNLMIGYEFSITSDAPLTNYHWVVIDTNIPALNTPALVDDFLMVSDILGVEASPAGVAERLNYTGIPYVLNGWDVAATDITFDGSLVCFSLYSGDCFAGCLYSKSFCVNVSEDCEVEFFLGNEEHIFDNVLIYPNPARDIINTQVMPNVFHTYSIYNIGGQIIHDSEEISTTINVSSLPSGIYFIEFQTTEGQKHIQKFIKQ</sequence>
<dbReference type="EMBL" id="CP027062">
    <property type="protein sequence ID" value="AVI50511.1"/>
    <property type="molecule type" value="Genomic_DNA"/>
</dbReference>
<reference evidence="4 5" key="1">
    <citation type="submission" date="2018-02" db="EMBL/GenBank/DDBJ databases">
        <title>Genomic analysis of the strain RR4-38 isolated from a seawater recirculating aquaculture system.</title>
        <authorList>
            <person name="Kim Y.-S."/>
            <person name="Jang Y.H."/>
            <person name="Kim K.-H."/>
        </authorList>
    </citation>
    <scope>NUCLEOTIDE SEQUENCE [LARGE SCALE GENOMIC DNA]</scope>
    <source>
        <strain evidence="4 5">RR4-38</strain>
    </source>
</reference>
<accession>A0A2S0HV02</accession>
<evidence type="ECO:0000259" key="3">
    <source>
        <dbReference type="Pfam" id="PF18962"/>
    </source>
</evidence>
<dbReference type="Pfam" id="PF18962">
    <property type="entry name" value="Por_Secre_tail"/>
    <property type="match status" value="1"/>
</dbReference>
<feature type="signal peptide" evidence="2">
    <location>
        <begin position="1"/>
        <end position="21"/>
    </location>
</feature>
<dbReference type="NCBIfam" id="TIGR04183">
    <property type="entry name" value="Por_Secre_tail"/>
    <property type="match status" value="1"/>
</dbReference>
<keyword evidence="1 2" id="KW-0732">Signal</keyword>
<feature type="domain" description="Secretion system C-terminal sorting" evidence="3">
    <location>
        <begin position="263"/>
        <end position="331"/>
    </location>
</feature>
<dbReference type="AlphaFoldDB" id="A0A2S0HV02"/>
<dbReference type="InterPro" id="IPR026444">
    <property type="entry name" value="Secre_tail"/>
</dbReference>
<evidence type="ECO:0000313" key="4">
    <source>
        <dbReference type="EMBL" id="AVI50511.1"/>
    </source>
</evidence>
<protein>
    <recommendedName>
        <fullName evidence="3">Secretion system C-terminal sorting domain-containing protein</fullName>
    </recommendedName>
</protein>
<evidence type="ECO:0000313" key="5">
    <source>
        <dbReference type="Proteomes" id="UP000238442"/>
    </source>
</evidence>
<name>A0A2S0HV02_9FLAO</name>
<proteinExistence type="predicted"/>
<keyword evidence="5" id="KW-1185">Reference proteome</keyword>
<dbReference type="KEGG" id="aue:C5O00_04745"/>
<dbReference type="RefSeq" id="WP_105215404.1">
    <property type="nucleotide sequence ID" value="NZ_CP027062.1"/>
</dbReference>
<evidence type="ECO:0000256" key="2">
    <source>
        <dbReference type="SAM" id="SignalP"/>
    </source>
</evidence>
<feature type="chain" id="PRO_5015452983" description="Secretion system C-terminal sorting domain-containing protein" evidence="2">
    <location>
        <begin position="22"/>
        <end position="333"/>
    </location>
</feature>